<dbReference type="Proteomes" id="UP000886523">
    <property type="component" value="Unassembled WGS sequence"/>
</dbReference>
<dbReference type="EMBL" id="MU128976">
    <property type="protein sequence ID" value="KAF9513201.1"/>
    <property type="molecule type" value="Genomic_DNA"/>
</dbReference>
<comment type="caution">
    <text evidence="1">The sequence shown here is derived from an EMBL/GenBank/DDBJ whole genome shotgun (WGS) entry which is preliminary data.</text>
</comment>
<evidence type="ECO:0000313" key="2">
    <source>
        <dbReference type="Proteomes" id="UP000886523"/>
    </source>
</evidence>
<name>A0A9P6DSF9_9AGAM</name>
<keyword evidence="2" id="KW-1185">Reference proteome</keyword>
<dbReference type="SUPFAM" id="SSF140996">
    <property type="entry name" value="Hermes dimerisation domain"/>
    <property type="match status" value="1"/>
</dbReference>
<sequence>MPTARTIQKWTSPVYSCFGNVTIKMLEGRKYQFFPCLSTPCTYGTQRGVRRYLDTGDAKSTKSLIDHIEKCRPGLLAGIIAGSTEPPNINTGMKDGTITAAFRRASAKETYSSRPYSKVESKIQHVLWCAEDSWPYSIVADRGFNCLMKTGRTGSYIPSVSTLS</sequence>
<proteinExistence type="predicted"/>
<organism evidence="1 2">
    <name type="scientific">Hydnum rufescens UP504</name>
    <dbReference type="NCBI Taxonomy" id="1448309"/>
    <lineage>
        <taxon>Eukaryota</taxon>
        <taxon>Fungi</taxon>
        <taxon>Dikarya</taxon>
        <taxon>Basidiomycota</taxon>
        <taxon>Agaricomycotina</taxon>
        <taxon>Agaricomycetes</taxon>
        <taxon>Cantharellales</taxon>
        <taxon>Hydnaceae</taxon>
        <taxon>Hydnum</taxon>
    </lineage>
</organism>
<dbReference type="OrthoDB" id="2677917at2759"/>
<protein>
    <submittedName>
        <fullName evidence="1">Uncharacterized protein</fullName>
    </submittedName>
</protein>
<accession>A0A9P6DSF9</accession>
<dbReference type="AlphaFoldDB" id="A0A9P6DSF9"/>
<evidence type="ECO:0000313" key="1">
    <source>
        <dbReference type="EMBL" id="KAF9513201.1"/>
    </source>
</evidence>
<reference evidence="1" key="1">
    <citation type="journal article" date="2020" name="Nat. Commun.">
        <title>Large-scale genome sequencing of mycorrhizal fungi provides insights into the early evolution of symbiotic traits.</title>
        <authorList>
            <person name="Miyauchi S."/>
            <person name="Kiss E."/>
            <person name="Kuo A."/>
            <person name="Drula E."/>
            <person name="Kohler A."/>
            <person name="Sanchez-Garcia M."/>
            <person name="Morin E."/>
            <person name="Andreopoulos B."/>
            <person name="Barry K.W."/>
            <person name="Bonito G."/>
            <person name="Buee M."/>
            <person name="Carver A."/>
            <person name="Chen C."/>
            <person name="Cichocki N."/>
            <person name="Clum A."/>
            <person name="Culley D."/>
            <person name="Crous P.W."/>
            <person name="Fauchery L."/>
            <person name="Girlanda M."/>
            <person name="Hayes R.D."/>
            <person name="Keri Z."/>
            <person name="LaButti K."/>
            <person name="Lipzen A."/>
            <person name="Lombard V."/>
            <person name="Magnuson J."/>
            <person name="Maillard F."/>
            <person name="Murat C."/>
            <person name="Nolan M."/>
            <person name="Ohm R.A."/>
            <person name="Pangilinan J."/>
            <person name="Pereira M.F."/>
            <person name="Perotto S."/>
            <person name="Peter M."/>
            <person name="Pfister S."/>
            <person name="Riley R."/>
            <person name="Sitrit Y."/>
            <person name="Stielow J.B."/>
            <person name="Szollosi G."/>
            <person name="Zifcakova L."/>
            <person name="Stursova M."/>
            <person name="Spatafora J.W."/>
            <person name="Tedersoo L."/>
            <person name="Vaario L.M."/>
            <person name="Yamada A."/>
            <person name="Yan M."/>
            <person name="Wang P."/>
            <person name="Xu J."/>
            <person name="Bruns T."/>
            <person name="Baldrian P."/>
            <person name="Vilgalys R."/>
            <person name="Dunand C."/>
            <person name="Henrissat B."/>
            <person name="Grigoriev I.V."/>
            <person name="Hibbett D."/>
            <person name="Nagy L.G."/>
            <person name="Martin F.M."/>
        </authorList>
    </citation>
    <scope>NUCLEOTIDE SEQUENCE</scope>
    <source>
        <strain evidence="1">UP504</strain>
    </source>
</reference>
<gene>
    <name evidence="1" type="ORF">BS47DRAFT_1296589</name>
</gene>